<dbReference type="EMBL" id="CP045228">
    <property type="protein sequence ID" value="QFS52365.1"/>
    <property type="molecule type" value="Genomic_DNA"/>
</dbReference>
<protein>
    <submittedName>
        <fullName evidence="1">Uncharacterized protein</fullName>
    </submittedName>
</protein>
<dbReference type="KEGG" id="nsh:GXM_09859"/>
<evidence type="ECO:0000313" key="1">
    <source>
        <dbReference type="EMBL" id="QFS52365.1"/>
    </source>
</evidence>
<evidence type="ECO:0000313" key="2">
    <source>
        <dbReference type="Proteomes" id="UP000326678"/>
    </source>
</evidence>
<gene>
    <name evidence="1" type="ORF">GXM_09859</name>
</gene>
<name>A0A5P8WHS5_9NOSO</name>
<organism evidence="1 2">
    <name type="scientific">Nostoc sphaeroides CCNUC1</name>
    <dbReference type="NCBI Taxonomy" id="2653204"/>
    <lineage>
        <taxon>Bacteria</taxon>
        <taxon>Bacillati</taxon>
        <taxon>Cyanobacteriota</taxon>
        <taxon>Cyanophyceae</taxon>
        <taxon>Nostocales</taxon>
        <taxon>Nostocaceae</taxon>
        <taxon>Nostoc</taxon>
    </lineage>
</organism>
<keyword evidence="2" id="KW-1185">Reference proteome</keyword>
<sequence>MLMWGTLQKVDTEPSETLQEAITTLKAKIAELLAAFSA</sequence>
<reference evidence="1 2" key="1">
    <citation type="submission" date="2019-10" db="EMBL/GenBank/DDBJ databases">
        <title>Genomic and transcriptomic insights into the perfect genentic adaptation of a filamentous nitrogen-fixing cyanobacterium to rice fields.</title>
        <authorList>
            <person name="Chen Z."/>
        </authorList>
    </citation>
    <scope>NUCLEOTIDE SEQUENCE [LARGE SCALE GENOMIC DNA]</scope>
    <source>
        <strain evidence="1">CCNUC1</strain>
    </source>
</reference>
<accession>A0A5P8WHS5</accession>
<dbReference type="AlphaFoldDB" id="A0A5P8WHS5"/>
<dbReference type="Proteomes" id="UP000326678">
    <property type="component" value="Chromosome pGXM01"/>
</dbReference>
<proteinExistence type="predicted"/>